<keyword evidence="3 8" id="KW-0444">Lipid biosynthesis</keyword>
<dbReference type="InterPro" id="IPR001882">
    <property type="entry name" value="Biotin_BS"/>
</dbReference>
<dbReference type="NCBIfam" id="TIGR00531">
    <property type="entry name" value="BCCP"/>
    <property type="match status" value="1"/>
</dbReference>
<gene>
    <name evidence="11" type="ORF">CBF29_09300</name>
</gene>
<evidence type="ECO:0000313" key="12">
    <source>
        <dbReference type="Proteomes" id="UP000287605"/>
    </source>
</evidence>
<dbReference type="CDD" id="cd06850">
    <property type="entry name" value="biotinyl_domain"/>
    <property type="match status" value="1"/>
</dbReference>
<evidence type="ECO:0000256" key="8">
    <source>
        <dbReference type="RuleBase" id="RU364072"/>
    </source>
</evidence>
<dbReference type="AlphaFoldDB" id="A0A430ART5"/>
<dbReference type="InterPro" id="IPR001249">
    <property type="entry name" value="AcCoA_biotinCC"/>
</dbReference>
<evidence type="ECO:0000313" key="11">
    <source>
        <dbReference type="EMBL" id="RSU10768.1"/>
    </source>
</evidence>
<organism evidence="11 12">
    <name type="scientific">Vagococcus elongatus</name>
    <dbReference type="NCBI Taxonomy" id="180344"/>
    <lineage>
        <taxon>Bacteria</taxon>
        <taxon>Bacillati</taxon>
        <taxon>Bacillota</taxon>
        <taxon>Bacilli</taxon>
        <taxon>Lactobacillales</taxon>
        <taxon>Enterococcaceae</taxon>
        <taxon>Vagococcus</taxon>
    </lineage>
</organism>
<proteinExistence type="predicted"/>
<dbReference type="GO" id="GO:0006633">
    <property type="term" value="P:fatty acid biosynthetic process"/>
    <property type="evidence" value="ECO:0007669"/>
    <property type="project" value="UniProtKB-UniPathway"/>
</dbReference>
<evidence type="ECO:0000256" key="3">
    <source>
        <dbReference type="ARBA" id="ARBA00022516"/>
    </source>
</evidence>
<comment type="caution">
    <text evidence="11">The sequence shown here is derived from an EMBL/GenBank/DDBJ whole genome shotgun (WGS) entry which is preliminary data.</text>
</comment>
<dbReference type="PANTHER" id="PTHR45266:SF3">
    <property type="entry name" value="OXALOACETATE DECARBOXYLASE ALPHA CHAIN"/>
    <property type="match status" value="1"/>
</dbReference>
<keyword evidence="5 8" id="KW-0443">Lipid metabolism</keyword>
<dbReference type="InterPro" id="IPR011053">
    <property type="entry name" value="Single_hybrid_motif"/>
</dbReference>
<feature type="domain" description="Lipoyl-binding" evidence="10">
    <location>
        <begin position="82"/>
        <end position="158"/>
    </location>
</feature>
<dbReference type="PROSITE" id="PS50968">
    <property type="entry name" value="BIOTINYL_LIPOYL"/>
    <property type="match status" value="1"/>
</dbReference>
<feature type="region of interest" description="Disordered" evidence="9">
    <location>
        <begin position="66"/>
        <end position="85"/>
    </location>
</feature>
<dbReference type="EMBL" id="NGKA01000013">
    <property type="protein sequence ID" value="RSU10768.1"/>
    <property type="molecule type" value="Genomic_DNA"/>
</dbReference>
<dbReference type="OrthoDB" id="9811735at2"/>
<dbReference type="InterPro" id="IPR050709">
    <property type="entry name" value="Biotin_Carboxyl_Carrier/Decarb"/>
</dbReference>
<evidence type="ECO:0000256" key="1">
    <source>
        <dbReference type="ARBA" id="ARBA00005194"/>
    </source>
</evidence>
<keyword evidence="7 8" id="KW-0092">Biotin</keyword>
<dbReference type="PANTHER" id="PTHR45266">
    <property type="entry name" value="OXALOACETATE DECARBOXYLASE ALPHA CHAIN"/>
    <property type="match status" value="1"/>
</dbReference>
<accession>A0A430ART5</accession>
<keyword evidence="12" id="KW-1185">Reference proteome</keyword>
<dbReference type="InterPro" id="IPR000089">
    <property type="entry name" value="Biotin_lipoyl"/>
</dbReference>
<dbReference type="UniPathway" id="UPA00094"/>
<dbReference type="PRINTS" id="PR01071">
    <property type="entry name" value="ACOABIOTINCC"/>
</dbReference>
<comment type="function">
    <text evidence="8">This protein is a component of the acetyl coenzyme A carboxylase complex; first, biotin carboxylase catalyzes the carboxylation of the carrier protein and then the transcarboxylase transfers the carboxyl group to form malonyl-CoA.</text>
</comment>
<dbReference type="Gene3D" id="2.40.50.100">
    <property type="match status" value="1"/>
</dbReference>
<evidence type="ECO:0000256" key="7">
    <source>
        <dbReference type="ARBA" id="ARBA00023267"/>
    </source>
</evidence>
<dbReference type="PROSITE" id="PS00188">
    <property type="entry name" value="BIOTIN"/>
    <property type="match status" value="1"/>
</dbReference>
<keyword evidence="4 8" id="KW-0276">Fatty acid metabolism</keyword>
<evidence type="ECO:0000256" key="9">
    <source>
        <dbReference type="SAM" id="MobiDB-lite"/>
    </source>
</evidence>
<evidence type="ECO:0000256" key="6">
    <source>
        <dbReference type="ARBA" id="ARBA00023160"/>
    </source>
</evidence>
<dbReference type="SUPFAM" id="SSF51230">
    <property type="entry name" value="Single hybrid motif"/>
    <property type="match status" value="1"/>
</dbReference>
<sequence>MEFSELQEILKQFDSSTVRVLDLSKKDFHLFISKDKVEMPRPSKNELTETQPTPEIQQIVVEKPVISEENEPAAPPAQPQKGKTIDSPLVGVTYLSPAPGEPAFKSAGDKVKKGDVLCIVEAMKLMNEITSDTDGVIEAVLVENEEVVEYGQPLFQIV</sequence>
<name>A0A430ART5_9ENTE</name>
<evidence type="ECO:0000256" key="5">
    <source>
        <dbReference type="ARBA" id="ARBA00023098"/>
    </source>
</evidence>
<reference evidence="11 12" key="1">
    <citation type="submission" date="2017-05" db="EMBL/GenBank/DDBJ databases">
        <title>Vagococcus spp. assemblies.</title>
        <authorList>
            <person name="Gulvik C.A."/>
        </authorList>
    </citation>
    <scope>NUCLEOTIDE SEQUENCE [LARGE SCALE GENOMIC DNA]</scope>
    <source>
        <strain evidence="11 12">CCUG 51432</strain>
    </source>
</reference>
<evidence type="ECO:0000256" key="2">
    <source>
        <dbReference type="ARBA" id="ARBA00017562"/>
    </source>
</evidence>
<evidence type="ECO:0000256" key="4">
    <source>
        <dbReference type="ARBA" id="ARBA00022832"/>
    </source>
</evidence>
<dbReference type="GO" id="GO:0009317">
    <property type="term" value="C:acetyl-CoA carboxylase complex"/>
    <property type="evidence" value="ECO:0007669"/>
    <property type="project" value="InterPro"/>
</dbReference>
<dbReference type="Proteomes" id="UP000287605">
    <property type="component" value="Unassembled WGS sequence"/>
</dbReference>
<dbReference type="GO" id="GO:0003989">
    <property type="term" value="F:acetyl-CoA carboxylase activity"/>
    <property type="evidence" value="ECO:0007669"/>
    <property type="project" value="InterPro"/>
</dbReference>
<protein>
    <recommendedName>
        <fullName evidence="2 8">Biotin carboxyl carrier protein of acetyl-CoA carboxylase</fullName>
    </recommendedName>
</protein>
<keyword evidence="6 8" id="KW-0275">Fatty acid biosynthesis</keyword>
<evidence type="ECO:0000259" key="10">
    <source>
        <dbReference type="PROSITE" id="PS50968"/>
    </source>
</evidence>
<dbReference type="Pfam" id="PF00364">
    <property type="entry name" value="Biotin_lipoyl"/>
    <property type="match status" value="1"/>
</dbReference>
<comment type="pathway">
    <text evidence="1 8">Lipid metabolism; fatty acid biosynthesis.</text>
</comment>
<dbReference type="RefSeq" id="WP_126809454.1">
    <property type="nucleotide sequence ID" value="NZ_NGKA01000013.1"/>
</dbReference>